<reference evidence="4" key="2">
    <citation type="journal article" date="2017" name="Stand. Genomic Sci.">
        <title>Complete genome sequence of the sulfur-oxidizing chemolithoautotrophic Sulfurovum lithotrophicum 42BKTT.</title>
        <authorList>
            <person name="Jeon W."/>
            <person name="Priscilla L."/>
            <person name="Park G."/>
            <person name="Lee H."/>
            <person name="Lee N."/>
            <person name="Lee D."/>
            <person name="Kwon H."/>
            <person name="Ahn I."/>
            <person name="Lee C."/>
            <person name="Lee H."/>
            <person name="Ahn J."/>
        </authorList>
    </citation>
    <scope>NUCLEOTIDE SEQUENCE [LARGE SCALE GENOMIC DNA]</scope>
    <source>
        <strain evidence="4">ATCC BAA-797 / 42BKT</strain>
    </source>
</reference>
<dbReference type="Pfam" id="PF17783">
    <property type="entry name" value="WHD_CvfB"/>
    <property type="match status" value="1"/>
</dbReference>
<dbReference type="PANTHER" id="PTHR37296">
    <property type="entry name" value="CONSERVED VIRULENCE FACTOR B"/>
    <property type="match status" value="1"/>
</dbReference>
<dbReference type="Pfam" id="PF13509">
    <property type="entry name" value="S1_2"/>
    <property type="match status" value="1"/>
</dbReference>
<accession>A0A7U4M068</accession>
<dbReference type="Gene3D" id="2.40.50.140">
    <property type="entry name" value="Nucleic acid-binding proteins"/>
    <property type="match status" value="2"/>
</dbReference>
<dbReference type="RefSeq" id="WP_046550538.1">
    <property type="nucleotide sequence ID" value="NZ_CP011308.1"/>
</dbReference>
<dbReference type="PIRSF" id="PIRSF012524">
    <property type="entry name" value="YitL_S1"/>
    <property type="match status" value="1"/>
</dbReference>
<feature type="domain" description="S1 motif" evidence="2">
    <location>
        <begin position="154"/>
        <end position="216"/>
    </location>
</feature>
<evidence type="ECO:0000259" key="2">
    <source>
        <dbReference type="SMART" id="SM00316"/>
    </source>
</evidence>
<dbReference type="InterPro" id="IPR039566">
    <property type="entry name" value="CvfB_S1_st"/>
</dbReference>
<dbReference type="InterPro" id="IPR036388">
    <property type="entry name" value="WH-like_DNA-bd_sf"/>
</dbReference>
<dbReference type="SUPFAM" id="SSF50249">
    <property type="entry name" value="Nucleic acid-binding proteins"/>
    <property type="match status" value="1"/>
</dbReference>
<evidence type="ECO:0000313" key="3">
    <source>
        <dbReference type="EMBL" id="AKF24443.1"/>
    </source>
</evidence>
<feature type="domain" description="S1 motif" evidence="2">
    <location>
        <begin position="12"/>
        <end position="74"/>
    </location>
</feature>
<comment type="similarity">
    <text evidence="1">Belongs to the CvfB family.</text>
</comment>
<dbReference type="InterPro" id="IPR012340">
    <property type="entry name" value="NA-bd_OB-fold"/>
</dbReference>
<dbReference type="SMART" id="SM00316">
    <property type="entry name" value="S1"/>
    <property type="match status" value="3"/>
</dbReference>
<keyword evidence="4" id="KW-1185">Reference proteome</keyword>
<dbReference type="Proteomes" id="UP000034444">
    <property type="component" value="Chromosome"/>
</dbReference>
<dbReference type="InterPro" id="IPR003029">
    <property type="entry name" value="S1_domain"/>
</dbReference>
<proteinExistence type="inferred from homology"/>
<evidence type="ECO:0000256" key="1">
    <source>
        <dbReference type="PIRNR" id="PIRNR012524"/>
    </source>
</evidence>
<evidence type="ECO:0000313" key="4">
    <source>
        <dbReference type="Proteomes" id="UP000034444"/>
    </source>
</evidence>
<dbReference type="PANTHER" id="PTHR37296:SF1">
    <property type="entry name" value="CONSERVED VIRULENCE FACTOR B"/>
    <property type="match status" value="1"/>
</dbReference>
<dbReference type="GO" id="GO:0003677">
    <property type="term" value="F:DNA binding"/>
    <property type="evidence" value="ECO:0007669"/>
    <property type="project" value="UniProtKB-KW"/>
</dbReference>
<keyword evidence="3" id="KW-0238">DNA-binding</keyword>
<gene>
    <name evidence="3" type="ORF">YH65_02820</name>
</gene>
<dbReference type="InterPro" id="IPR014464">
    <property type="entry name" value="CvfB_fam"/>
</dbReference>
<organism evidence="3 4">
    <name type="scientific">Sulfurovum lithotrophicum</name>
    <dbReference type="NCBI Taxonomy" id="206403"/>
    <lineage>
        <taxon>Bacteria</taxon>
        <taxon>Pseudomonadati</taxon>
        <taxon>Campylobacterota</taxon>
        <taxon>Epsilonproteobacteria</taxon>
        <taxon>Campylobacterales</taxon>
        <taxon>Sulfurovaceae</taxon>
        <taxon>Sulfurovum</taxon>
    </lineage>
</organism>
<dbReference type="AlphaFoldDB" id="A0A7U4M068"/>
<dbReference type="Gene3D" id="1.10.10.10">
    <property type="entry name" value="Winged helix-like DNA-binding domain superfamily/Winged helix DNA-binding domain"/>
    <property type="match status" value="1"/>
</dbReference>
<dbReference type="InterPro" id="IPR040764">
    <property type="entry name" value="CvfB_WH"/>
</dbReference>
<protein>
    <submittedName>
        <fullName evidence="3">DNA-binding protein</fullName>
    </submittedName>
</protein>
<reference evidence="3 4" key="1">
    <citation type="submission" date="2015-04" db="EMBL/GenBank/DDBJ databases">
        <title>Complete genome sequence of Sulfurovum lithotrophicum ATCC BAA-797T.</title>
        <authorList>
            <person name="Ahn J."/>
            <person name="Park G."/>
            <person name="Jeon W."/>
            <person name="Jang Y."/>
            <person name="Jang M."/>
            <person name="Lee H."/>
            <person name="Lee H."/>
        </authorList>
    </citation>
    <scope>NUCLEOTIDE SEQUENCE [LARGE SCALE GENOMIC DNA]</scope>
    <source>
        <strain evidence="4">ATCC BAA-797 / 42BKT</strain>
    </source>
</reference>
<dbReference type="OrthoDB" id="9801597at2"/>
<dbReference type="KEGG" id="slh:YH65_02820"/>
<sequence>MTETKIQNEHIKIGEVNTLKIERDTDFGYYLAAKDYEEVLLPNVYIMEDEMPMGSLLDVFVYTDSEDRPVATTKMPYAKLGEYGYFTVVDYKPYGAFVNWGLPKDLFVPLSQQKEHFHIGKKYLLRVCLDAQTGRLYGTQKIGKYFNREMKGLHQNKVLDAIVLAQTPLGYKVIADNQYEGMLFSNEIFEPVKVGDRKKVYIKTVRKDGKLDLSLQPIGKQAKIGEAEGSILELLKEADGELPFTYKSDAEEIKKMFGLSKKNFKRTLTALIEAKKIVLLEDSIKLV</sequence>
<name>A0A7U4M068_9BACT</name>
<feature type="domain" description="S1 motif" evidence="2">
    <location>
        <begin position="79"/>
        <end position="141"/>
    </location>
</feature>
<dbReference type="EMBL" id="CP011308">
    <property type="protein sequence ID" value="AKF24443.1"/>
    <property type="molecule type" value="Genomic_DNA"/>
</dbReference>